<protein>
    <recommendedName>
        <fullName evidence="3">MOSC domain-containing protein</fullName>
    </recommendedName>
</protein>
<gene>
    <name evidence="1" type="ORF">QO002_005908</name>
</gene>
<sequence length="91" mass="10194">MTLDTDIGKLEPLASDQITRRPVGTSRAEYSKLVFAKTHLFLGFRWEFTRRLSCRRRIEGRGGLALGDLVHVGPEIDHTDVIIADVGQKST</sequence>
<evidence type="ECO:0000313" key="2">
    <source>
        <dbReference type="Proteomes" id="UP001230207"/>
    </source>
</evidence>
<organism evidence="1 2">
    <name type="scientific">Pararhizobium capsulatum DSM 1112</name>
    <dbReference type="NCBI Taxonomy" id="1121113"/>
    <lineage>
        <taxon>Bacteria</taxon>
        <taxon>Pseudomonadati</taxon>
        <taxon>Pseudomonadota</taxon>
        <taxon>Alphaproteobacteria</taxon>
        <taxon>Hyphomicrobiales</taxon>
        <taxon>Rhizobiaceae</taxon>
        <taxon>Rhizobium/Agrobacterium group</taxon>
        <taxon>Pararhizobium</taxon>
    </lineage>
</organism>
<reference evidence="1 2" key="1">
    <citation type="submission" date="2023-07" db="EMBL/GenBank/DDBJ databases">
        <title>Genomic Encyclopedia of Type Strains, Phase IV (KMG-IV): sequencing the most valuable type-strain genomes for metagenomic binning, comparative biology and taxonomic classification.</title>
        <authorList>
            <person name="Goeker M."/>
        </authorList>
    </citation>
    <scope>NUCLEOTIDE SEQUENCE [LARGE SCALE GENOMIC DNA]</scope>
    <source>
        <strain evidence="1 2">DSM 1112</strain>
    </source>
</reference>
<dbReference type="RefSeq" id="WP_307236429.1">
    <property type="nucleotide sequence ID" value="NZ_JAUSVF010000004.1"/>
</dbReference>
<accession>A0ABU0BZL3</accession>
<name>A0ABU0BZL3_9HYPH</name>
<evidence type="ECO:0000313" key="1">
    <source>
        <dbReference type="EMBL" id="MDQ0323701.1"/>
    </source>
</evidence>
<dbReference type="EMBL" id="JAUSVF010000004">
    <property type="protein sequence ID" value="MDQ0323701.1"/>
    <property type="molecule type" value="Genomic_DNA"/>
</dbReference>
<dbReference type="Proteomes" id="UP001230207">
    <property type="component" value="Unassembled WGS sequence"/>
</dbReference>
<proteinExistence type="predicted"/>
<comment type="caution">
    <text evidence="1">The sequence shown here is derived from an EMBL/GenBank/DDBJ whole genome shotgun (WGS) entry which is preliminary data.</text>
</comment>
<keyword evidence="2" id="KW-1185">Reference proteome</keyword>
<evidence type="ECO:0008006" key="3">
    <source>
        <dbReference type="Google" id="ProtNLM"/>
    </source>
</evidence>